<dbReference type="CDD" id="cd04301">
    <property type="entry name" value="NAT_SF"/>
    <property type="match status" value="1"/>
</dbReference>
<reference evidence="2 3" key="1">
    <citation type="submission" date="2016-10" db="EMBL/GenBank/DDBJ databases">
        <authorList>
            <person name="de Groot N.N."/>
        </authorList>
    </citation>
    <scope>NUCLEOTIDE SEQUENCE [LARGE SCALE GENOMIC DNA]</scope>
    <source>
        <strain evidence="2 3">CGMCC 4.1859</strain>
    </source>
</reference>
<accession>A0A1G7GA71</accession>
<dbReference type="EMBL" id="FNAX01000004">
    <property type="protein sequence ID" value="SDE84975.1"/>
    <property type="molecule type" value="Genomic_DNA"/>
</dbReference>
<evidence type="ECO:0000313" key="2">
    <source>
        <dbReference type="EMBL" id="SDE84975.1"/>
    </source>
</evidence>
<dbReference type="Pfam" id="PF00583">
    <property type="entry name" value="Acetyltransf_1"/>
    <property type="match status" value="1"/>
</dbReference>
<name>A0A1G7GA71_9ACTN</name>
<dbReference type="InterPro" id="IPR051554">
    <property type="entry name" value="Acetyltransferase_Eis"/>
</dbReference>
<feature type="domain" description="N-acetyltransferase" evidence="1">
    <location>
        <begin position="119"/>
        <end position="259"/>
    </location>
</feature>
<dbReference type="OrthoDB" id="5243104at2"/>
<dbReference type="GO" id="GO:0034069">
    <property type="term" value="F:aminoglycoside N-acetyltransferase activity"/>
    <property type="evidence" value="ECO:0007669"/>
    <property type="project" value="TreeGrafter"/>
</dbReference>
<dbReference type="PROSITE" id="PS51186">
    <property type="entry name" value="GNAT"/>
    <property type="match status" value="1"/>
</dbReference>
<dbReference type="SUPFAM" id="SSF55729">
    <property type="entry name" value="Acyl-CoA N-acyltransferases (Nat)"/>
    <property type="match status" value="1"/>
</dbReference>
<dbReference type="PANTHER" id="PTHR37817">
    <property type="entry name" value="N-ACETYLTRANSFERASE EIS"/>
    <property type="match status" value="1"/>
</dbReference>
<evidence type="ECO:0000259" key="1">
    <source>
        <dbReference type="PROSITE" id="PS51186"/>
    </source>
</evidence>
<dbReference type="AlphaFoldDB" id="A0A1G7GA71"/>
<dbReference type="GO" id="GO:0030649">
    <property type="term" value="P:aminoglycoside antibiotic catabolic process"/>
    <property type="evidence" value="ECO:0007669"/>
    <property type="project" value="TreeGrafter"/>
</dbReference>
<dbReference type="Proteomes" id="UP000198614">
    <property type="component" value="Unassembled WGS sequence"/>
</dbReference>
<dbReference type="Gene3D" id="3.40.630.30">
    <property type="match status" value="1"/>
</dbReference>
<proteinExistence type="predicted"/>
<evidence type="ECO:0000313" key="3">
    <source>
        <dbReference type="Proteomes" id="UP000198614"/>
    </source>
</evidence>
<dbReference type="InterPro" id="IPR016181">
    <property type="entry name" value="Acyl_CoA_acyltransferase"/>
</dbReference>
<gene>
    <name evidence="2" type="ORF">SAMN05216260_104151</name>
</gene>
<dbReference type="PANTHER" id="PTHR37817:SF1">
    <property type="entry name" value="N-ACETYLTRANSFERASE EIS"/>
    <property type="match status" value="1"/>
</dbReference>
<sequence length="259" mass="27903">MTVKSIDELAPQLANCRAYWLSWGAEGRGENDLTYYRSGVAHAQLNAVIRLRDADRAEEALARAGRELAGVPWMWWVAPDSAPGTGERLLGHGFERVGAMPVMAVSLDRVSEVPAPPGVEIEVLEGDDPGTCAAWVRAYGPSFGVGPELVDTVVGLEQEWARDPRAVRFLAREDGRAVGTSLLFDAHGVAGVYLVATAEEHRRRGIGAALTAAALEEGRRRGLHVGTLQASGLGAPVYARMGFETVAEYELYRPPASRK</sequence>
<organism evidence="2 3">
    <name type="scientific">Streptomyces griseoaurantiacus</name>
    <dbReference type="NCBI Taxonomy" id="68213"/>
    <lineage>
        <taxon>Bacteria</taxon>
        <taxon>Bacillati</taxon>
        <taxon>Actinomycetota</taxon>
        <taxon>Actinomycetes</taxon>
        <taxon>Kitasatosporales</taxon>
        <taxon>Streptomycetaceae</taxon>
        <taxon>Streptomyces</taxon>
        <taxon>Streptomyces aurantiacus group</taxon>
    </lineage>
</organism>
<dbReference type="InterPro" id="IPR000182">
    <property type="entry name" value="GNAT_dom"/>
</dbReference>
<protein>
    <submittedName>
        <fullName evidence="2">Acetyltransferase (GNAT) domain-containing protein</fullName>
    </submittedName>
</protein>
<keyword evidence="2" id="KW-0808">Transferase</keyword>